<dbReference type="InterPro" id="IPR036515">
    <property type="entry name" value="Transposase_17_sf"/>
</dbReference>
<dbReference type="InterPro" id="IPR002686">
    <property type="entry name" value="Transposase_17"/>
</dbReference>
<feature type="domain" description="Transposase IS200-like" evidence="1">
    <location>
        <begin position="4"/>
        <end position="134"/>
    </location>
</feature>
<dbReference type="EMBL" id="CP045997">
    <property type="protein sequence ID" value="QHW01431.1"/>
    <property type="molecule type" value="Genomic_DNA"/>
</dbReference>
<dbReference type="PANTHER" id="PTHR34322">
    <property type="entry name" value="TRANSPOSASE, Y1_TNP DOMAIN-CONTAINING"/>
    <property type="match status" value="1"/>
</dbReference>
<dbReference type="GO" id="GO:0003677">
    <property type="term" value="F:DNA binding"/>
    <property type="evidence" value="ECO:0007669"/>
    <property type="project" value="InterPro"/>
</dbReference>
<protein>
    <submittedName>
        <fullName evidence="2">Transposase</fullName>
    </submittedName>
</protein>
<evidence type="ECO:0000313" key="3">
    <source>
        <dbReference type="Proteomes" id="UP000464577"/>
    </source>
</evidence>
<dbReference type="GO" id="GO:0006313">
    <property type="term" value="P:DNA transposition"/>
    <property type="evidence" value="ECO:0007669"/>
    <property type="project" value="InterPro"/>
</dbReference>
<dbReference type="KEGG" id="senf:GJR95_23040"/>
<proteinExistence type="predicted"/>
<sequence>MYFVEDKIYHVYNRGNNKQPIFFRPENYIYFLYKVRRYIRPNCNLLAYCLLPNHFHFLFQATSMSVFMKQTTVVTQTQLSDGFKNLLSTYTQAVNKQENRVGSLFSQNTKAKLVSCDETKTDYSLLCLNYIHQNPVEAGLIQMIEDWPYSSYLDYAHRRNGTLCSKEIAYQLIDADWDNFSAFSEAILPEESIRNLY</sequence>
<evidence type="ECO:0000259" key="1">
    <source>
        <dbReference type="SMART" id="SM01321"/>
    </source>
</evidence>
<dbReference type="GO" id="GO:0004803">
    <property type="term" value="F:transposase activity"/>
    <property type="evidence" value="ECO:0007669"/>
    <property type="project" value="InterPro"/>
</dbReference>
<dbReference type="Proteomes" id="UP000464577">
    <property type="component" value="Chromosome"/>
</dbReference>
<gene>
    <name evidence="2" type="ORF">GJR95_23040</name>
</gene>
<evidence type="ECO:0000313" key="2">
    <source>
        <dbReference type="EMBL" id="QHW01431.1"/>
    </source>
</evidence>
<dbReference type="Gene3D" id="3.30.70.1290">
    <property type="entry name" value="Transposase IS200-like"/>
    <property type="match status" value="1"/>
</dbReference>
<accession>A0A6P1WC23</accession>
<keyword evidence="3" id="KW-1185">Reference proteome</keyword>
<dbReference type="AlphaFoldDB" id="A0A6P1WC23"/>
<dbReference type="SMART" id="SM01321">
    <property type="entry name" value="Y1_Tnp"/>
    <property type="match status" value="1"/>
</dbReference>
<dbReference type="SUPFAM" id="SSF143422">
    <property type="entry name" value="Transposase IS200-like"/>
    <property type="match status" value="1"/>
</dbReference>
<dbReference type="PANTHER" id="PTHR34322:SF2">
    <property type="entry name" value="TRANSPOSASE IS200-LIKE DOMAIN-CONTAINING PROTEIN"/>
    <property type="match status" value="1"/>
</dbReference>
<organism evidence="2 3">
    <name type="scientific">Spirosoma endbachense</name>
    <dbReference type="NCBI Taxonomy" id="2666025"/>
    <lineage>
        <taxon>Bacteria</taxon>
        <taxon>Pseudomonadati</taxon>
        <taxon>Bacteroidota</taxon>
        <taxon>Cytophagia</taxon>
        <taxon>Cytophagales</taxon>
        <taxon>Cytophagaceae</taxon>
        <taxon>Spirosoma</taxon>
    </lineage>
</organism>
<name>A0A6P1WC23_9BACT</name>
<reference evidence="2 3" key="1">
    <citation type="submission" date="2019-11" db="EMBL/GenBank/DDBJ databases">
        <title>Spirosoma endbachense sp. nov., isolated from a natural salt meadow.</title>
        <authorList>
            <person name="Rojas J."/>
            <person name="Ambika Manirajan B."/>
            <person name="Ratering S."/>
            <person name="Suarez C."/>
            <person name="Geissler-Plaum R."/>
            <person name="Schnell S."/>
        </authorList>
    </citation>
    <scope>NUCLEOTIDE SEQUENCE [LARGE SCALE GENOMIC DNA]</scope>
    <source>
        <strain evidence="2 3">I-24</strain>
    </source>
</reference>